<organism evidence="1 2">
    <name type="scientific">Octopus vulgaris</name>
    <name type="common">Common octopus</name>
    <dbReference type="NCBI Taxonomy" id="6645"/>
    <lineage>
        <taxon>Eukaryota</taxon>
        <taxon>Metazoa</taxon>
        <taxon>Spiralia</taxon>
        <taxon>Lophotrochozoa</taxon>
        <taxon>Mollusca</taxon>
        <taxon>Cephalopoda</taxon>
        <taxon>Coleoidea</taxon>
        <taxon>Octopodiformes</taxon>
        <taxon>Octopoda</taxon>
        <taxon>Incirrata</taxon>
        <taxon>Octopodidae</taxon>
        <taxon>Octopus</taxon>
    </lineage>
</organism>
<proteinExistence type="predicted"/>
<keyword evidence="2" id="KW-1185">Reference proteome</keyword>
<evidence type="ECO:0000313" key="1">
    <source>
        <dbReference type="EMBL" id="CAI9724519.1"/>
    </source>
</evidence>
<reference evidence="1" key="1">
    <citation type="submission" date="2023-08" db="EMBL/GenBank/DDBJ databases">
        <authorList>
            <person name="Alioto T."/>
            <person name="Alioto T."/>
            <person name="Gomez Garrido J."/>
        </authorList>
    </citation>
    <scope>NUCLEOTIDE SEQUENCE</scope>
</reference>
<dbReference type="AlphaFoldDB" id="A0AA36F4W9"/>
<accession>A0AA36F4W9</accession>
<evidence type="ECO:0000313" key="2">
    <source>
        <dbReference type="Proteomes" id="UP001162480"/>
    </source>
</evidence>
<gene>
    <name evidence="1" type="ORF">OCTVUL_1B026026</name>
</gene>
<dbReference type="EMBL" id="OX597819">
    <property type="protein sequence ID" value="CAI9724519.1"/>
    <property type="molecule type" value="Genomic_DNA"/>
</dbReference>
<protein>
    <submittedName>
        <fullName evidence="1">Uncharacterized protein</fullName>
    </submittedName>
</protein>
<name>A0AA36F4W9_OCTVU</name>
<dbReference type="Proteomes" id="UP001162480">
    <property type="component" value="Chromosome 6"/>
</dbReference>
<sequence length="110" mass="12681">MRIIIPTAYSNAKGDKDNIATITRGEIIFSHYKLRNNEQDFSKPYVTIQTTWSFLLFAIKITCGNKRIFKSAVFEKSIKHNISLAYLTKLKMLTSNFEDSKSVPLPYHCD</sequence>